<dbReference type="InterPro" id="IPR009075">
    <property type="entry name" value="AcylCo_DH/oxidase_C"/>
</dbReference>
<evidence type="ECO:0000259" key="18">
    <source>
        <dbReference type="Pfam" id="PF02771"/>
    </source>
</evidence>
<evidence type="ECO:0000259" key="16">
    <source>
        <dbReference type="Pfam" id="PF00441"/>
    </source>
</evidence>
<dbReference type="PROSITE" id="PS00073">
    <property type="entry name" value="ACYL_COA_DH_2"/>
    <property type="match status" value="1"/>
</dbReference>
<dbReference type="GO" id="GO:0003995">
    <property type="term" value="F:acyl-CoA dehydrogenase activity"/>
    <property type="evidence" value="ECO:0007669"/>
    <property type="project" value="InterPro"/>
</dbReference>
<dbReference type="InterPro" id="IPR009100">
    <property type="entry name" value="AcylCoA_DH/oxidase_NM_dom_sf"/>
</dbReference>
<dbReference type="Pfam" id="PF00441">
    <property type="entry name" value="Acyl-CoA_dh_1"/>
    <property type="match status" value="1"/>
</dbReference>
<evidence type="ECO:0000256" key="4">
    <source>
        <dbReference type="ARBA" id="ARBA00022630"/>
    </source>
</evidence>
<comment type="catalytic activity">
    <reaction evidence="11">
        <text>oxidized [electron-transfer flavoprotein] + hexadecanoyl-CoA + H(+) = (2E)-hexadecenoyl-CoA + reduced [electron-transfer flavoprotein]</text>
        <dbReference type="Rhea" id="RHEA:43448"/>
        <dbReference type="Rhea" id="RHEA-COMP:10685"/>
        <dbReference type="Rhea" id="RHEA-COMP:10686"/>
        <dbReference type="ChEBI" id="CHEBI:15378"/>
        <dbReference type="ChEBI" id="CHEBI:57379"/>
        <dbReference type="ChEBI" id="CHEBI:57692"/>
        <dbReference type="ChEBI" id="CHEBI:58307"/>
        <dbReference type="ChEBI" id="CHEBI:61526"/>
    </reaction>
    <physiologicalReaction direction="left-to-right" evidence="11">
        <dbReference type="Rhea" id="RHEA:43449"/>
    </physiologicalReaction>
</comment>
<dbReference type="Gene3D" id="1.10.540.10">
    <property type="entry name" value="Acyl-CoA dehydrogenase/oxidase, N-terminal domain"/>
    <property type="match status" value="1"/>
</dbReference>
<dbReference type="PROSITE" id="PS00072">
    <property type="entry name" value="ACYL_COA_DH_1"/>
    <property type="match status" value="1"/>
</dbReference>
<dbReference type="InterPro" id="IPR036250">
    <property type="entry name" value="AcylCo_DH-like_C"/>
</dbReference>
<comment type="catalytic activity">
    <reaction evidence="12">
        <text>octanoyl-CoA + oxidized [electron-transfer flavoprotein] + H(+) = (2E)-octenoyl-CoA + reduced [electron-transfer flavoprotein]</text>
        <dbReference type="Rhea" id="RHEA:48180"/>
        <dbReference type="Rhea" id="RHEA-COMP:10685"/>
        <dbReference type="Rhea" id="RHEA-COMP:10686"/>
        <dbReference type="ChEBI" id="CHEBI:15378"/>
        <dbReference type="ChEBI" id="CHEBI:57386"/>
        <dbReference type="ChEBI" id="CHEBI:57692"/>
        <dbReference type="ChEBI" id="CHEBI:58307"/>
        <dbReference type="ChEBI" id="CHEBI:62242"/>
    </reaction>
    <physiologicalReaction direction="left-to-right" evidence="12">
        <dbReference type="Rhea" id="RHEA:48181"/>
    </physiologicalReaction>
</comment>
<proteinExistence type="inferred from homology"/>
<keyword evidence="7" id="KW-0809">Transit peptide</keyword>
<dbReference type="InterPro" id="IPR046373">
    <property type="entry name" value="Acyl-CoA_Oxase/DH_mid-dom_sf"/>
</dbReference>
<evidence type="ECO:0000256" key="10">
    <source>
        <dbReference type="ARBA" id="ARBA00047893"/>
    </source>
</evidence>
<evidence type="ECO:0000256" key="12">
    <source>
        <dbReference type="ARBA" id="ARBA00048877"/>
    </source>
</evidence>
<evidence type="ECO:0000256" key="11">
    <source>
        <dbReference type="ARBA" id="ARBA00047916"/>
    </source>
</evidence>
<dbReference type="InParanoid" id="A0A3Q1EVI2"/>
<dbReference type="InterPro" id="IPR013786">
    <property type="entry name" value="AcylCoA_DH/ox_N"/>
</dbReference>
<dbReference type="GeneTree" id="ENSGT00940000164410"/>
<dbReference type="Pfam" id="PF02770">
    <property type="entry name" value="Acyl-CoA_dh_M"/>
    <property type="match status" value="1"/>
</dbReference>
<evidence type="ECO:0000256" key="5">
    <source>
        <dbReference type="ARBA" id="ARBA00022827"/>
    </source>
</evidence>
<comment type="pathway">
    <text evidence="2">Lipid metabolism; mitochondrial fatty acid beta-oxidation.</text>
</comment>
<dbReference type="Proteomes" id="UP000257200">
    <property type="component" value="Unplaced"/>
</dbReference>
<evidence type="ECO:0000256" key="13">
    <source>
        <dbReference type="ARBA" id="ARBA00049038"/>
    </source>
</evidence>
<comment type="catalytic activity">
    <reaction evidence="13">
        <text>tetradecanoyl-CoA + oxidized [electron-transfer flavoprotein] + H(+) = (2E)-tetradecenoyl-CoA + reduced [electron-transfer flavoprotein]</text>
        <dbReference type="Rhea" id="RHEA:47316"/>
        <dbReference type="Rhea" id="RHEA-COMP:10685"/>
        <dbReference type="Rhea" id="RHEA-COMP:10686"/>
        <dbReference type="ChEBI" id="CHEBI:15378"/>
        <dbReference type="ChEBI" id="CHEBI:57385"/>
        <dbReference type="ChEBI" id="CHEBI:57692"/>
        <dbReference type="ChEBI" id="CHEBI:58307"/>
        <dbReference type="ChEBI" id="CHEBI:61405"/>
    </reaction>
    <physiologicalReaction direction="left-to-right" evidence="13">
        <dbReference type="Rhea" id="RHEA:47317"/>
    </physiologicalReaction>
</comment>
<evidence type="ECO:0000313" key="19">
    <source>
        <dbReference type="Ensembl" id="ENSAPOP00000008218.1"/>
    </source>
</evidence>
<comment type="cofactor">
    <cofactor evidence="1 15">
        <name>FAD</name>
        <dbReference type="ChEBI" id="CHEBI:57692"/>
    </cofactor>
</comment>
<dbReference type="FunFam" id="2.40.110.10:FF:000002">
    <property type="entry name" value="Acyl-CoA dehydrogenase fadE12"/>
    <property type="match status" value="1"/>
</dbReference>
<dbReference type="GO" id="GO:0005737">
    <property type="term" value="C:cytoplasm"/>
    <property type="evidence" value="ECO:0007669"/>
    <property type="project" value="TreeGrafter"/>
</dbReference>
<evidence type="ECO:0000256" key="6">
    <source>
        <dbReference type="ARBA" id="ARBA00022832"/>
    </source>
</evidence>
<evidence type="ECO:0000256" key="2">
    <source>
        <dbReference type="ARBA" id="ARBA00005198"/>
    </source>
</evidence>
<dbReference type="PANTHER" id="PTHR48083:SF6">
    <property type="entry name" value="ACYL-COA DEHYDROGENASE 6"/>
    <property type="match status" value="1"/>
</dbReference>
<reference evidence="19" key="2">
    <citation type="submission" date="2025-09" db="UniProtKB">
        <authorList>
            <consortium name="Ensembl"/>
        </authorList>
    </citation>
    <scope>IDENTIFICATION</scope>
</reference>
<evidence type="ECO:0000256" key="14">
    <source>
        <dbReference type="ARBA" id="ARBA00049192"/>
    </source>
</evidence>
<dbReference type="Pfam" id="PF02771">
    <property type="entry name" value="Acyl-CoA_dh_N"/>
    <property type="match status" value="1"/>
</dbReference>
<dbReference type="Ensembl" id="ENSAPOT00000003625.1">
    <property type="protein sequence ID" value="ENSAPOP00000008218.1"/>
    <property type="gene ID" value="ENSAPOG00000010419.1"/>
</dbReference>
<name>A0A3Q1EVI2_9TELE</name>
<dbReference type="SUPFAM" id="SSF56645">
    <property type="entry name" value="Acyl-CoA dehydrogenase NM domain-like"/>
    <property type="match status" value="1"/>
</dbReference>
<dbReference type="GO" id="GO:0050660">
    <property type="term" value="F:flavin adenine dinucleotide binding"/>
    <property type="evidence" value="ECO:0007669"/>
    <property type="project" value="InterPro"/>
</dbReference>
<keyword evidence="5 15" id="KW-0274">FAD</keyword>
<feature type="domain" description="Acyl-CoA oxidase/dehydrogenase middle" evidence="17">
    <location>
        <begin position="173"/>
        <end position="268"/>
    </location>
</feature>
<comment type="catalytic activity">
    <reaction evidence="10">
        <text>dodecanoyl-CoA + oxidized [electron-transfer flavoprotein] + H(+) = (2E)-dodecenoyl-CoA + reduced [electron-transfer flavoprotein]</text>
        <dbReference type="Rhea" id="RHEA:47296"/>
        <dbReference type="Rhea" id="RHEA-COMP:10685"/>
        <dbReference type="Rhea" id="RHEA-COMP:10686"/>
        <dbReference type="ChEBI" id="CHEBI:15378"/>
        <dbReference type="ChEBI" id="CHEBI:57330"/>
        <dbReference type="ChEBI" id="CHEBI:57375"/>
        <dbReference type="ChEBI" id="CHEBI:57692"/>
        <dbReference type="ChEBI" id="CHEBI:58307"/>
    </reaction>
    <physiologicalReaction direction="left-to-right" evidence="10">
        <dbReference type="Rhea" id="RHEA:47297"/>
    </physiologicalReaction>
</comment>
<comment type="catalytic activity">
    <reaction evidence="9">
        <text>decanoyl-CoA + oxidized [electron-transfer flavoprotein] + H(+) = (2E)-decenoyl-CoA + reduced [electron-transfer flavoprotein]</text>
        <dbReference type="Rhea" id="RHEA:48176"/>
        <dbReference type="Rhea" id="RHEA-COMP:10685"/>
        <dbReference type="Rhea" id="RHEA-COMP:10686"/>
        <dbReference type="ChEBI" id="CHEBI:15378"/>
        <dbReference type="ChEBI" id="CHEBI:57692"/>
        <dbReference type="ChEBI" id="CHEBI:58307"/>
        <dbReference type="ChEBI" id="CHEBI:61406"/>
        <dbReference type="ChEBI" id="CHEBI:61430"/>
    </reaction>
    <physiologicalReaction direction="left-to-right" evidence="9">
        <dbReference type="Rhea" id="RHEA:48177"/>
    </physiologicalReaction>
</comment>
<dbReference type="AlphaFoldDB" id="A0A3Q1EVI2"/>
<protein>
    <submittedName>
        <fullName evidence="19">Zgc:85777</fullName>
    </submittedName>
</protein>
<reference evidence="19" key="1">
    <citation type="submission" date="2025-08" db="UniProtKB">
        <authorList>
            <consortium name="Ensembl"/>
        </authorList>
    </citation>
    <scope>IDENTIFICATION</scope>
</reference>
<sequence>MALLQGALRLNLLANRRNFFKLTSFVGVRSLSENVSSKPVTSSSPEVAGDHVIYTQEHFALKESLRKLIDQEINPYVEQWEAEGKFPAHKVFKILGSAGFLGVNRPTEYGGLGLDFSYSVAVAEELGHIRCGGIPMAIGVQTDMATPALARFGTAELNKEFLLPTIMGDKVACLGVSEPGAGSDVSSIKTKAVRKGDEYVINGGKLWITNGAQADWMCLLANTSDGPPHRNKSLICLPMNLPGVHVARKIDKIGMWSSDTAEVFFDDVRVPCKNIIGEEGMGFTYQMLQFQEERLFAVAILPTMDTIIQETIQYTRQRKIFNQPVLYHQAVHFRLAELQTEVELLRSLLYQATGRVIRQRGNNVFYSILFYSISLSPLARELSDGCLQYWGGMGFTRDVLVSRFYRDSRLISIGGGADEVMLGIICKYMDTLPRK</sequence>
<dbReference type="STRING" id="80966.ENSAPOP00000008218"/>
<organism evidence="19 20">
    <name type="scientific">Acanthochromis polyacanthus</name>
    <name type="common">spiny chromis</name>
    <dbReference type="NCBI Taxonomy" id="80966"/>
    <lineage>
        <taxon>Eukaryota</taxon>
        <taxon>Metazoa</taxon>
        <taxon>Chordata</taxon>
        <taxon>Craniata</taxon>
        <taxon>Vertebrata</taxon>
        <taxon>Euteleostomi</taxon>
        <taxon>Actinopterygii</taxon>
        <taxon>Neopterygii</taxon>
        <taxon>Teleostei</taxon>
        <taxon>Neoteleostei</taxon>
        <taxon>Acanthomorphata</taxon>
        <taxon>Ovalentaria</taxon>
        <taxon>Pomacentridae</taxon>
        <taxon>Acanthochromis</taxon>
    </lineage>
</organism>
<keyword evidence="6" id="KW-0276">Fatty acid metabolism</keyword>
<evidence type="ECO:0000256" key="1">
    <source>
        <dbReference type="ARBA" id="ARBA00001974"/>
    </source>
</evidence>
<evidence type="ECO:0000256" key="7">
    <source>
        <dbReference type="ARBA" id="ARBA00022946"/>
    </source>
</evidence>
<evidence type="ECO:0000256" key="8">
    <source>
        <dbReference type="ARBA" id="ARBA00023002"/>
    </source>
</evidence>
<dbReference type="InterPro" id="IPR037069">
    <property type="entry name" value="AcylCoA_DH/ox_N_sf"/>
</dbReference>
<dbReference type="InterPro" id="IPR006091">
    <property type="entry name" value="Acyl-CoA_Oxase/DH_mid-dom"/>
</dbReference>
<dbReference type="Gene3D" id="2.40.110.10">
    <property type="entry name" value="Butyryl-CoA Dehydrogenase, subunit A, domain 2"/>
    <property type="match status" value="1"/>
</dbReference>
<feature type="domain" description="Acyl-CoA dehydrogenase/oxidase N-terminal" evidence="18">
    <location>
        <begin position="55"/>
        <end position="168"/>
    </location>
</feature>
<accession>A0A3Q1EVI2</accession>
<evidence type="ECO:0000256" key="3">
    <source>
        <dbReference type="ARBA" id="ARBA00009347"/>
    </source>
</evidence>
<feature type="domain" description="Acyl-CoA dehydrogenase/oxidase C-terminal" evidence="16">
    <location>
        <begin position="280"/>
        <end position="427"/>
    </location>
</feature>
<dbReference type="Gene3D" id="1.20.140.10">
    <property type="entry name" value="Butyryl-CoA Dehydrogenase, subunit A, domain 3"/>
    <property type="match status" value="1"/>
</dbReference>
<keyword evidence="6" id="KW-0443">Lipid metabolism</keyword>
<keyword evidence="20" id="KW-1185">Reference proteome</keyword>
<evidence type="ECO:0000256" key="9">
    <source>
        <dbReference type="ARBA" id="ARBA00047546"/>
    </source>
</evidence>
<comment type="catalytic activity">
    <reaction evidence="14">
        <text>hexanoyl-CoA + oxidized [electron-transfer flavoprotein] + H(+) = (2E)-hexenoyl-CoA + reduced [electron-transfer flavoprotein]</text>
        <dbReference type="Rhea" id="RHEA:43464"/>
        <dbReference type="Rhea" id="RHEA-COMP:10685"/>
        <dbReference type="Rhea" id="RHEA-COMP:10686"/>
        <dbReference type="ChEBI" id="CHEBI:15378"/>
        <dbReference type="ChEBI" id="CHEBI:57692"/>
        <dbReference type="ChEBI" id="CHEBI:58307"/>
        <dbReference type="ChEBI" id="CHEBI:62077"/>
        <dbReference type="ChEBI" id="CHEBI:62620"/>
    </reaction>
    <physiologicalReaction direction="left-to-right" evidence="14">
        <dbReference type="Rhea" id="RHEA:43465"/>
    </physiologicalReaction>
</comment>
<keyword evidence="4 15" id="KW-0285">Flavoprotein</keyword>
<keyword evidence="8 15" id="KW-0560">Oxidoreductase</keyword>
<dbReference type="SUPFAM" id="SSF47203">
    <property type="entry name" value="Acyl-CoA dehydrogenase C-terminal domain-like"/>
    <property type="match status" value="1"/>
</dbReference>
<evidence type="ECO:0000313" key="20">
    <source>
        <dbReference type="Proteomes" id="UP000257200"/>
    </source>
</evidence>
<evidence type="ECO:0000256" key="15">
    <source>
        <dbReference type="RuleBase" id="RU362125"/>
    </source>
</evidence>
<dbReference type="GO" id="GO:0033539">
    <property type="term" value="P:fatty acid beta-oxidation using acyl-CoA dehydrogenase"/>
    <property type="evidence" value="ECO:0007669"/>
    <property type="project" value="TreeGrafter"/>
</dbReference>
<dbReference type="InterPro" id="IPR006089">
    <property type="entry name" value="Acyl-CoA_DH_CS"/>
</dbReference>
<evidence type="ECO:0000259" key="17">
    <source>
        <dbReference type="Pfam" id="PF02770"/>
    </source>
</evidence>
<dbReference type="InterPro" id="IPR050741">
    <property type="entry name" value="Acyl-CoA_dehydrogenase"/>
</dbReference>
<comment type="similarity">
    <text evidence="3 15">Belongs to the acyl-CoA dehydrogenase family.</text>
</comment>
<dbReference type="PANTHER" id="PTHR48083">
    <property type="entry name" value="MEDIUM-CHAIN SPECIFIC ACYL-COA DEHYDROGENASE, MITOCHONDRIAL-RELATED"/>
    <property type="match status" value="1"/>
</dbReference>